<sequence length="109" mass="12618">MRSRKHEFSCFSTFAWQYLSNYGSVVSTKFNKAKYREFFQLFKNMFFKGGQTWTRAEASAAVQQPEAEPQKIGRIDRFDETVGFTARGGACTVEWFEGISVFGEDLRNQ</sequence>
<protein>
    <submittedName>
        <fullName evidence="1">(northern house mosquito) hypothetical protein</fullName>
    </submittedName>
</protein>
<name>A0A8D8FBD8_CULPI</name>
<evidence type="ECO:0000313" key="1">
    <source>
        <dbReference type="EMBL" id="CAG6465296.1"/>
    </source>
</evidence>
<proteinExistence type="predicted"/>
<reference evidence="1" key="1">
    <citation type="submission" date="2021-05" db="EMBL/GenBank/DDBJ databases">
        <authorList>
            <person name="Alioto T."/>
            <person name="Alioto T."/>
            <person name="Gomez Garrido J."/>
        </authorList>
    </citation>
    <scope>NUCLEOTIDE SEQUENCE</scope>
</reference>
<accession>A0A8D8FBD8</accession>
<dbReference type="AlphaFoldDB" id="A0A8D8FBD8"/>
<organism evidence="1">
    <name type="scientific">Culex pipiens</name>
    <name type="common">House mosquito</name>
    <dbReference type="NCBI Taxonomy" id="7175"/>
    <lineage>
        <taxon>Eukaryota</taxon>
        <taxon>Metazoa</taxon>
        <taxon>Ecdysozoa</taxon>
        <taxon>Arthropoda</taxon>
        <taxon>Hexapoda</taxon>
        <taxon>Insecta</taxon>
        <taxon>Pterygota</taxon>
        <taxon>Neoptera</taxon>
        <taxon>Endopterygota</taxon>
        <taxon>Diptera</taxon>
        <taxon>Nematocera</taxon>
        <taxon>Culicoidea</taxon>
        <taxon>Culicidae</taxon>
        <taxon>Culicinae</taxon>
        <taxon>Culicini</taxon>
        <taxon>Culex</taxon>
        <taxon>Culex</taxon>
    </lineage>
</organism>
<dbReference type="EMBL" id="HBUE01053071">
    <property type="protein sequence ID" value="CAG6465296.1"/>
    <property type="molecule type" value="Transcribed_RNA"/>
</dbReference>